<feature type="region of interest" description="Disordered" evidence="1">
    <location>
        <begin position="62"/>
        <end position="116"/>
    </location>
</feature>
<name>A0A9Q0E8C5_9TELE</name>
<feature type="compositionally biased region" description="Basic and acidic residues" evidence="1">
    <location>
        <begin position="14"/>
        <end position="23"/>
    </location>
</feature>
<evidence type="ECO:0000313" key="2">
    <source>
        <dbReference type="EMBL" id="KAJ3601156.1"/>
    </source>
</evidence>
<gene>
    <name evidence="2" type="ORF">NHX12_032129</name>
</gene>
<evidence type="ECO:0000313" key="3">
    <source>
        <dbReference type="Proteomes" id="UP001148018"/>
    </source>
</evidence>
<organism evidence="2 3">
    <name type="scientific">Muraenolepis orangiensis</name>
    <name type="common">Patagonian moray cod</name>
    <dbReference type="NCBI Taxonomy" id="630683"/>
    <lineage>
        <taxon>Eukaryota</taxon>
        <taxon>Metazoa</taxon>
        <taxon>Chordata</taxon>
        <taxon>Craniata</taxon>
        <taxon>Vertebrata</taxon>
        <taxon>Euteleostomi</taxon>
        <taxon>Actinopterygii</taxon>
        <taxon>Neopterygii</taxon>
        <taxon>Teleostei</taxon>
        <taxon>Neoteleostei</taxon>
        <taxon>Acanthomorphata</taxon>
        <taxon>Zeiogadaria</taxon>
        <taxon>Gadariae</taxon>
        <taxon>Gadiformes</taxon>
        <taxon>Muraenolepidoidei</taxon>
        <taxon>Muraenolepididae</taxon>
        <taxon>Muraenolepis</taxon>
    </lineage>
</organism>
<evidence type="ECO:0000256" key="1">
    <source>
        <dbReference type="SAM" id="MobiDB-lite"/>
    </source>
</evidence>
<dbReference type="Proteomes" id="UP001148018">
    <property type="component" value="Unassembled WGS sequence"/>
</dbReference>
<comment type="caution">
    <text evidence="2">The sequence shown here is derived from an EMBL/GenBank/DDBJ whole genome shotgun (WGS) entry which is preliminary data.</text>
</comment>
<proteinExistence type="predicted"/>
<keyword evidence="3" id="KW-1185">Reference proteome</keyword>
<dbReference type="EMBL" id="JANIIK010000047">
    <property type="protein sequence ID" value="KAJ3601156.1"/>
    <property type="molecule type" value="Genomic_DNA"/>
</dbReference>
<sequence length="132" mass="13754">MLLQLPTGSFLPPAKDKTGGHTAGRDVDVQLGLTLTVVNTGSLGGPPGTMLPIWRRTECRSELMDVEVRPQGGSAGGSPVEEPPHPSAGSNPSSACRPPCDRRVSAAETQGVQGGRCQDVSRFLGRPQNALI</sequence>
<reference evidence="2" key="1">
    <citation type="submission" date="2022-07" db="EMBL/GenBank/DDBJ databases">
        <title>Chromosome-level genome of Muraenolepis orangiensis.</title>
        <authorList>
            <person name="Kim J."/>
        </authorList>
    </citation>
    <scope>NUCLEOTIDE SEQUENCE</scope>
    <source>
        <strain evidence="2">KU_S4_2022</strain>
        <tissue evidence="2">Muscle</tissue>
    </source>
</reference>
<feature type="region of interest" description="Disordered" evidence="1">
    <location>
        <begin position="1"/>
        <end position="23"/>
    </location>
</feature>
<protein>
    <submittedName>
        <fullName evidence="2">Uncharacterized protein</fullName>
    </submittedName>
</protein>
<dbReference type="AlphaFoldDB" id="A0A9Q0E8C5"/>
<accession>A0A9Q0E8C5</accession>